<evidence type="ECO:0000313" key="1">
    <source>
        <dbReference type="EMBL" id="GAA1664849.1"/>
    </source>
</evidence>
<sequence length="92" mass="10001">MRRLLWLGIGLVVGALVVRKLTKTAESYTPKGLADGARESVTGMLDSVREFVEEVREGMAEREDELLAALAGEADLDDVLADEGHAQYGGRR</sequence>
<dbReference type="Proteomes" id="UP001500618">
    <property type="component" value="Unassembled WGS sequence"/>
</dbReference>
<evidence type="ECO:0000313" key="2">
    <source>
        <dbReference type="Proteomes" id="UP001500618"/>
    </source>
</evidence>
<reference evidence="1 2" key="1">
    <citation type="journal article" date="2019" name="Int. J. Syst. Evol. Microbiol.">
        <title>The Global Catalogue of Microorganisms (GCM) 10K type strain sequencing project: providing services to taxonomists for standard genome sequencing and annotation.</title>
        <authorList>
            <consortium name="The Broad Institute Genomics Platform"/>
            <consortium name="The Broad Institute Genome Sequencing Center for Infectious Disease"/>
            <person name="Wu L."/>
            <person name="Ma J."/>
        </authorList>
    </citation>
    <scope>NUCLEOTIDE SEQUENCE [LARGE SCALE GENOMIC DNA]</scope>
    <source>
        <strain evidence="1 2">JCM 14718</strain>
    </source>
</reference>
<dbReference type="EMBL" id="BAAANY010000005">
    <property type="protein sequence ID" value="GAA1664849.1"/>
    <property type="molecule type" value="Genomic_DNA"/>
</dbReference>
<keyword evidence="2" id="KW-1185">Reference proteome</keyword>
<gene>
    <name evidence="1" type="ORF">GCM10009765_13030</name>
</gene>
<comment type="caution">
    <text evidence="1">The sequence shown here is derived from an EMBL/GenBank/DDBJ whole genome shotgun (WGS) entry which is preliminary data.</text>
</comment>
<protein>
    <recommendedName>
        <fullName evidence="3">YtxH domain-containing protein</fullName>
    </recommendedName>
</protein>
<dbReference type="RefSeq" id="WP_163572453.1">
    <property type="nucleotide sequence ID" value="NZ_BAAANY010000005.1"/>
</dbReference>
<name>A0ABN2G3N6_9ACTN</name>
<proteinExistence type="predicted"/>
<organism evidence="1 2">
    <name type="scientific">Fodinicola feengrottensis</name>
    <dbReference type="NCBI Taxonomy" id="435914"/>
    <lineage>
        <taxon>Bacteria</taxon>
        <taxon>Bacillati</taxon>
        <taxon>Actinomycetota</taxon>
        <taxon>Actinomycetes</taxon>
        <taxon>Mycobacteriales</taxon>
        <taxon>Fodinicola</taxon>
    </lineage>
</organism>
<accession>A0ABN2G3N6</accession>
<evidence type="ECO:0008006" key="3">
    <source>
        <dbReference type="Google" id="ProtNLM"/>
    </source>
</evidence>